<dbReference type="Pfam" id="PF00491">
    <property type="entry name" value="Arginase"/>
    <property type="match status" value="1"/>
</dbReference>
<dbReference type="Proteomes" id="UP000002008">
    <property type="component" value="Chromosome"/>
</dbReference>
<dbReference type="GO" id="GO:0046872">
    <property type="term" value="F:metal ion binding"/>
    <property type="evidence" value="ECO:0007669"/>
    <property type="project" value="UniProtKB-KW"/>
</dbReference>
<gene>
    <name evidence="6" type="ordered locus">Caur_3812</name>
</gene>
<dbReference type="GO" id="GO:0008783">
    <property type="term" value="F:agmatinase activity"/>
    <property type="evidence" value="ECO:0000318"/>
    <property type="project" value="GO_Central"/>
</dbReference>
<organism evidence="6 7">
    <name type="scientific">Chloroflexus aurantiacus (strain ATCC 29366 / DSM 635 / J-10-fl)</name>
    <dbReference type="NCBI Taxonomy" id="324602"/>
    <lineage>
        <taxon>Bacteria</taxon>
        <taxon>Bacillati</taxon>
        <taxon>Chloroflexota</taxon>
        <taxon>Chloroflexia</taxon>
        <taxon>Chloroflexales</taxon>
        <taxon>Chloroflexineae</taxon>
        <taxon>Chloroflexaceae</taxon>
        <taxon>Chloroflexus</taxon>
    </lineage>
</organism>
<accession>A9WCM8</accession>
<dbReference type="InterPro" id="IPR023696">
    <property type="entry name" value="Ureohydrolase_dom_sf"/>
</dbReference>
<dbReference type="PANTHER" id="PTHR11358">
    <property type="entry name" value="ARGINASE/AGMATINASE"/>
    <property type="match status" value="1"/>
</dbReference>
<dbReference type="eggNOG" id="COG0010">
    <property type="taxonomic scope" value="Bacteria"/>
</dbReference>
<dbReference type="PANTHER" id="PTHR11358:SF35">
    <property type="entry name" value="FORMIMIDOYLGLUTAMASE"/>
    <property type="match status" value="1"/>
</dbReference>
<dbReference type="AlphaFoldDB" id="A9WCM8"/>
<keyword evidence="2" id="KW-0378">Hydrolase</keyword>
<dbReference type="HOGENOM" id="CLU_039478_2_0_0"/>
<dbReference type="EMBL" id="CP000909">
    <property type="protein sequence ID" value="ABY36990.1"/>
    <property type="molecule type" value="Genomic_DNA"/>
</dbReference>
<dbReference type="PROSITE" id="PS51409">
    <property type="entry name" value="ARGINASE_2"/>
    <property type="match status" value="1"/>
</dbReference>
<keyword evidence="4" id="KW-0464">Manganese</keyword>
<keyword evidence="7" id="KW-1185">Reference proteome</keyword>
<comment type="similarity">
    <text evidence="5">Belongs to the arginase family.</text>
</comment>
<dbReference type="CDD" id="cd09988">
    <property type="entry name" value="Formimidoylglutamase"/>
    <property type="match status" value="1"/>
</dbReference>
<dbReference type="EnsemblBacteria" id="ABY36990">
    <property type="protein sequence ID" value="ABY36990"/>
    <property type="gene ID" value="Caur_3812"/>
</dbReference>
<dbReference type="InParanoid" id="A9WCM8"/>
<dbReference type="SUPFAM" id="SSF52768">
    <property type="entry name" value="Arginase/deacetylase"/>
    <property type="match status" value="1"/>
</dbReference>
<dbReference type="GO" id="GO:0033389">
    <property type="term" value="P:putrescine biosynthetic process from arginine, via agmatine"/>
    <property type="evidence" value="ECO:0000318"/>
    <property type="project" value="GO_Central"/>
</dbReference>
<dbReference type="PATRIC" id="fig|324602.8.peg.4278"/>
<proteinExistence type="inferred from homology"/>
<name>A9WCM8_CHLAA</name>
<dbReference type="KEGG" id="cau:Caur_3812"/>
<evidence type="ECO:0000256" key="5">
    <source>
        <dbReference type="PROSITE-ProRule" id="PRU00742"/>
    </source>
</evidence>
<dbReference type="STRING" id="324602.Caur_3812"/>
<dbReference type="GO" id="GO:0006547">
    <property type="term" value="P:L-histidine metabolic process"/>
    <property type="evidence" value="ECO:0007669"/>
    <property type="project" value="UniProtKB-KW"/>
</dbReference>
<evidence type="ECO:0000256" key="1">
    <source>
        <dbReference type="ARBA" id="ARBA00022723"/>
    </source>
</evidence>
<keyword evidence="1" id="KW-0479">Metal-binding</keyword>
<evidence type="ECO:0000256" key="3">
    <source>
        <dbReference type="ARBA" id="ARBA00022808"/>
    </source>
</evidence>
<protein>
    <submittedName>
        <fullName evidence="6">Arginase/agmatinase/formiminoglutamase</fullName>
    </submittedName>
</protein>
<evidence type="ECO:0000313" key="6">
    <source>
        <dbReference type="EMBL" id="ABY36990.1"/>
    </source>
</evidence>
<dbReference type="InterPro" id="IPR006035">
    <property type="entry name" value="Ureohydrolase"/>
</dbReference>
<evidence type="ECO:0000256" key="4">
    <source>
        <dbReference type="ARBA" id="ARBA00023211"/>
    </source>
</evidence>
<sequence length="319" mass="34180">MNVPWSHLHPPASDLFYRRDDPNDQRLGELVIPGVGGYDAAQVVILGCPQDIGVLRNRGRPGAAQGPTAIRRCLYRLGITGLQHLTICDLGDVDTTGDLETIHARQQALVARIIADGKLLISLGGGNDISFPDMAAMAVAAPPPPLAINVDAHYDVRADQPANSGTPYRQLIEAGLIAPQRYWVCGVQPFANSPAYTEYLRTRGATIIELNTARHYGVADTMRSLLATSDAGSIGWGFDLDVVQVAEAPGVSAPNPLGMRGDELVALATLAGAEPRTRLIEFSELNPQYDIDDRTARLAAVAIWHALVAFATHRGGGRR</sequence>
<keyword evidence="3" id="KW-0369">Histidine metabolism</keyword>
<reference evidence="7" key="1">
    <citation type="journal article" date="2011" name="BMC Genomics">
        <title>Complete genome sequence of the filamentous anoxygenic phototrophic bacterium Chloroflexus aurantiacus.</title>
        <authorList>
            <person name="Tang K.H."/>
            <person name="Barry K."/>
            <person name="Chertkov O."/>
            <person name="Dalin E."/>
            <person name="Han C.S."/>
            <person name="Hauser L.J."/>
            <person name="Honchak B.M."/>
            <person name="Karbach L.E."/>
            <person name="Land M.L."/>
            <person name="Lapidus A."/>
            <person name="Larimer F.W."/>
            <person name="Mikhailova N."/>
            <person name="Pitluck S."/>
            <person name="Pierson B.K."/>
            <person name="Blankenship R.E."/>
        </authorList>
    </citation>
    <scope>NUCLEOTIDE SEQUENCE [LARGE SCALE GENOMIC DNA]</scope>
    <source>
        <strain evidence="7">ATCC 29366 / DSM 635 / J-10-fl</strain>
    </source>
</reference>
<dbReference type="PIRSF" id="PIRSF036979">
    <property type="entry name" value="Arginase"/>
    <property type="match status" value="1"/>
</dbReference>
<evidence type="ECO:0000256" key="2">
    <source>
        <dbReference type="ARBA" id="ARBA00022801"/>
    </source>
</evidence>
<dbReference type="FunCoup" id="A9WCM8">
    <property type="interactions" value="14"/>
</dbReference>
<dbReference type="Gene3D" id="3.40.800.10">
    <property type="entry name" value="Ureohydrolase domain"/>
    <property type="match status" value="1"/>
</dbReference>
<evidence type="ECO:0000313" key="7">
    <source>
        <dbReference type="Proteomes" id="UP000002008"/>
    </source>
</evidence>